<dbReference type="Gene3D" id="6.10.250.540">
    <property type="match status" value="1"/>
</dbReference>
<dbReference type="SMART" id="SM01372">
    <property type="entry name" value="E2F_TDP"/>
    <property type="match status" value="1"/>
</dbReference>
<dbReference type="GO" id="GO:0000981">
    <property type="term" value="F:DNA-binding transcription factor activity, RNA polymerase II-specific"/>
    <property type="evidence" value="ECO:0007669"/>
    <property type="project" value="TreeGrafter"/>
</dbReference>
<dbReference type="SUPFAM" id="SSF46785">
    <property type="entry name" value="Winged helix' DNA-binding domain"/>
    <property type="match status" value="1"/>
</dbReference>
<evidence type="ECO:0000256" key="4">
    <source>
        <dbReference type="ARBA" id="ARBA00023163"/>
    </source>
</evidence>
<dbReference type="PANTHER" id="PTHR12081:SF18">
    <property type="entry name" value="TRANSCRIPTION FACTOR E2F2-RELATED"/>
    <property type="match status" value="1"/>
</dbReference>
<reference evidence="9" key="1">
    <citation type="submission" date="2020-07" db="EMBL/GenBank/DDBJ databases">
        <title>The High-quality genome of the commercially important snow crab, Chionoecetes opilio.</title>
        <authorList>
            <person name="Jeong J.-H."/>
            <person name="Ryu S."/>
        </authorList>
    </citation>
    <scope>NUCLEOTIDE SEQUENCE</scope>
    <source>
        <strain evidence="9">MADBK_172401_WGS</strain>
        <tissue evidence="9">Digestive gland</tissue>
    </source>
</reference>
<evidence type="ECO:0000256" key="3">
    <source>
        <dbReference type="ARBA" id="ARBA00023125"/>
    </source>
</evidence>
<sequence length="456" mass="49287">MESVGTPSSGGLSMVGGTVLSVCDGLTYTQLLDHGYGLTPITPSNSQDASPSVTPGRTQASLGGSVKRRLVLEEGGVDGEGFRTPVKTPRRARQKSVSSHYTPSPSKGKAPAVAPAPSPPGKTSRYDTSLGLLTKRFVDLLQTAPDGTVDLNKASDMLSVQKRRIYDITNVLEGIGLVNKKSKNNVQWLAARVCTEELEGELQDVEAKENELDSLIEQAERDLRQLSQDKRFAYITYQDLHTIRDYKDKTVFAIKAPPGTQLQVPQELKKESCILHLKSDNGPIEVYLSESAIGDSPGREQVRHSPLKASTSAAITARTKLRPTRTKASKALLQTQRPVLKTPKKEPQSPIKVEIKTEVPEAGEDELLGAASDLDLTDEGLRTALILGSEDLGPVGGKLQLQMQDQGEGGSEDVMLGATSGSPLPFLTLEPPISDTDYNFSLDITEGVYDLFDFNF</sequence>
<gene>
    <name evidence="9" type="primary">E2F3</name>
    <name evidence="9" type="ORF">GWK47_035205</name>
</gene>
<dbReference type="OrthoDB" id="1743261at2759"/>
<evidence type="ECO:0000256" key="1">
    <source>
        <dbReference type="ARBA" id="ARBA00010940"/>
    </source>
</evidence>
<dbReference type="InterPro" id="IPR003316">
    <property type="entry name" value="E2F_WHTH_DNA-bd_dom"/>
</dbReference>
<dbReference type="InterPro" id="IPR036390">
    <property type="entry name" value="WH_DNA-bd_sf"/>
</dbReference>
<proteinExistence type="inferred from homology"/>
<dbReference type="SUPFAM" id="SSF144074">
    <property type="entry name" value="E2F-DP heterodimerization region"/>
    <property type="match status" value="1"/>
</dbReference>
<keyword evidence="5" id="KW-0539">Nucleus</keyword>
<dbReference type="PANTHER" id="PTHR12081">
    <property type="entry name" value="TRANSCRIPTION FACTOR E2F"/>
    <property type="match status" value="1"/>
</dbReference>
<feature type="compositionally biased region" description="Low complexity" evidence="7">
    <location>
        <begin position="103"/>
        <end position="113"/>
    </location>
</feature>
<dbReference type="GO" id="GO:0000978">
    <property type="term" value="F:RNA polymerase II cis-regulatory region sequence-specific DNA binding"/>
    <property type="evidence" value="ECO:0007669"/>
    <property type="project" value="InterPro"/>
</dbReference>
<feature type="coiled-coil region" evidence="6">
    <location>
        <begin position="195"/>
        <end position="236"/>
    </location>
</feature>
<dbReference type="FunFam" id="1.10.10.10:FF:000008">
    <property type="entry name" value="E2F transcription factor 1"/>
    <property type="match status" value="1"/>
</dbReference>
<dbReference type="Gene3D" id="1.10.10.10">
    <property type="entry name" value="Winged helix-like DNA-binding domain superfamily/Winged helix DNA-binding domain"/>
    <property type="match status" value="1"/>
</dbReference>
<evidence type="ECO:0000259" key="8">
    <source>
        <dbReference type="SMART" id="SM01372"/>
    </source>
</evidence>
<dbReference type="CDD" id="cd14660">
    <property type="entry name" value="E2F_DD"/>
    <property type="match status" value="1"/>
</dbReference>
<dbReference type="InterPro" id="IPR015633">
    <property type="entry name" value="E2F"/>
</dbReference>
<keyword evidence="6" id="KW-0175">Coiled coil</keyword>
<evidence type="ECO:0000313" key="10">
    <source>
        <dbReference type="Proteomes" id="UP000770661"/>
    </source>
</evidence>
<dbReference type="InterPro" id="IPR032198">
    <property type="entry name" value="E2F_CC-MB"/>
</dbReference>
<name>A0A8J5CZK5_CHIOP</name>
<protein>
    <submittedName>
        <fullName evidence="9">Transcription factor E2F3</fullName>
    </submittedName>
</protein>
<dbReference type="GO" id="GO:0090575">
    <property type="term" value="C:RNA polymerase II transcription regulator complex"/>
    <property type="evidence" value="ECO:0007669"/>
    <property type="project" value="TreeGrafter"/>
</dbReference>
<dbReference type="Pfam" id="PF16421">
    <property type="entry name" value="E2F_CC-MB"/>
    <property type="match status" value="1"/>
</dbReference>
<evidence type="ECO:0000256" key="6">
    <source>
        <dbReference type="SAM" id="Coils"/>
    </source>
</evidence>
<dbReference type="InterPro" id="IPR036388">
    <property type="entry name" value="WH-like_DNA-bd_sf"/>
</dbReference>
<dbReference type="InterPro" id="IPR037241">
    <property type="entry name" value="E2F-DP_heterodim"/>
</dbReference>
<evidence type="ECO:0000313" key="9">
    <source>
        <dbReference type="EMBL" id="KAG0727174.1"/>
    </source>
</evidence>
<evidence type="ECO:0000256" key="5">
    <source>
        <dbReference type="RuleBase" id="RU003796"/>
    </source>
</evidence>
<organism evidence="9 10">
    <name type="scientific">Chionoecetes opilio</name>
    <name type="common">Atlantic snow crab</name>
    <name type="synonym">Cancer opilio</name>
    <dbReference type="NCBI Taxonomy" id="41210"/>
    <lineage>
        <taxon>Eukaryota</taxon>
        <taxon>Metazoa</taxon>
        <taxon>Ecdysozoa</taxon>
        <taxon>Arthropoda</taxon>
        <taxon>Crustacea</taxon>
        <taxon>Multicrustacea</taxon>
        <taxon>Malacostraca</taxon>
        <taxon>Eumalacostraca</taxon>
        <taxon>Eucarida</taxon>
        <taxon>Decapoda</taxon>
        <taxon>Pleocyemata</taxon>
        <taxon>Brachyura</taxon>
        <taxon>Eubrachyura</taxon>
        <taxon>Majoidea</taxon>
        <taxon>Majidae</taxon>
        <taxon>Chionoecetes</taxon>
    </lineage>
</organism>
<dbReference type="AlphaFoldDB" id="A0A8J5CZK5"/>
<feature type="region of interest" description="Disordered" evidence="7">
    <location>
        <begin position="42"/>
        <end position="126"/>
    </location>
</feature>
<evidence type="ECO:0000256" key="7">
    <source>
        <dbReference type="SAM" id="MobiDB-lite"/>
    </source>
</evidence>
<comment type="similarity">
    <text evidence="1 5">Belongs to the E2F/DP family.</text>
</comment>
<keyword evidence="4 5" id="KW-0804">Transcription</keyword>
<comment type="subcellular location">
    <subcellularLocation>
        <location evidence="5">Nucleus</location>
    </subcellularLocation>
</comment>
<comment type="caution">
    <text evidence="9">The sequence shown here is derived from an EMBL/GenBank/DDBJ whole genome shotgun (WGS) entry which is preliminary data.</text>
</comment>
<accession>A0A8J5CZK5</accession>
<dbReference type="GO" id="GO:0046983">
    <property type="term" value="F:protein dimerization activity"/>
    <property type="evidence" value="ECO:0007669"/>
    <property type="project" value="InterPro"/>
</dbReference>
<dbReference type="EMBL" id="JACEEZ010003656">
    <property type="protein sequence ID" value="KAG0727174.1"/>
    <property type="molecule type" value="Genomic_DNA"/>
</dbReference>
<feature type="compositionally biased region" description="Polar residues" evidence="7">
    <location>
        <begin position="42"/>
        <end position="62"/>
    </location>
</feature>
<dbReference type="Pfam" id="PF02319">
    <property type="entry name" value="WHD_E2F_TDP"/>
    <property type="match status" value="1"/>
</dbReference>
<keyword evidence="2 5" id="KW-0805">Transcription regulation</keyword>
<evidence type="ECO:0000256" key="2">
    <source>
        <dbReference type="ARBA" id="ARBA00023015"/>
    </source>
</evidence>
<feature type="domain" description="E2F/DP family winged-helix DNA-binding" evidence="8">
    <location>
        <begin position="125"/>
        <end position="190"/>
    </location>
</feature>
<keyword evidence="10" id="KW-1185">Reference proteome</keyword>
<dbReference type="Proteomes" id="UP000770661">
    <property type="component" value="Unassembled WGS sequence"/>
</dbReference>
<keyword evidence="3 5" id="KW-0238">DNA-binding</keyword>